<comment type="caution">
    <text evidence="4">The sequence shown here is derived from an EMBL/GenBank/DDBJ whole genome shotgun (WGS) entry which is preliminary data.</text>
</comment>
<accession>A0ABW2EGC7</accession>
<dbReference type="RefSeq" id="WP_204707992.1">
    <property type="nucleotide sequence ID" value="NZ_JBHSZV010000013.1"/>
</dbReference>
<proteinExistence type="predicted"/>
<comment type="pathway">
    <text evidence="1">Carotenoid biosynthesis.</text>
</comment>
<dbReference type="InterPro" id="IPR008949">
    <property type="entry name" value="Isoprenoid_synthase_dom_sf"/>
</dbReference>
<dbReference type="PROSITE" id="PS01044">
    <property type="entry name" value="SQUALEN_PHYTOEN_SYN_1"/>
    <property type="match status" value="1"/>
</dbReference>
<dbReference type="Pfam" id="PF00494">
    <property type="entry name" value="SQS_PSY"/>
    <property type="match status" value="1"/>
</dbReference>
<evidence type="ECO:0000313" key="4">
    <source>
        <dbReference type="EMBL" id="MFC7061395.1"/>
    </source>
</evidence>
<name>A0ABW2EGC7_9BACI</name>
<dbReference type="InterPro" id="IPR002060">
    <property type="entry name" value="Squ/phyt_synthse"/>
</dbReference>
<evidence type="ECO:0000313" key="5">
    <source>
        <dbReference type="Proteomes" id="UP001596410"/>
    </source>
</evidence>
<dbReference type="SUPFAM" id="SSF48576">
    <property type="entry name" value="Terpenoid synthases"/>
    <property type="match status" value="1"/>
</dbReference>
<dbReference type="EMBL" id="JBHSZV010000013">
    <property type="protein sequence ID" value="MFC7061395.1"/>
    <property type="molecule type" value="Genomic_DNA"/>
</dbReference>
<dbReference type="SFLD" id="SFLDG01212">
    <property type="entry name" value="Phytoene_synthase_like"/>
    <property type="match status" value="1"/>
</dbReference>
<dbReference type="SFLD" id="SFLDS00005">
    <property type="entry name" value="Isoprenoid_Synthase_Type_I"/>
    <property type="match status" value="1"/>
</dbReference>
<dbReference type="PROSITE" id="PS01045">
    <property type="entry name" value="SQUALEN_PHYTOEN_SYN_2"/>
    <property type="match status" value="1"/>
</dbReference>
<dbReference type="InterPro" id="IPR019845">
    <property type="entry name" value="Squalene/phytoene_synthase_CS"/>
</dbReference>
<dbReference type="Gene3D" id="1.10.600.10">
    <property type="entry name" value="Farnesyl Diphosphate Synthase"/>
    <property type="match status" value="1"/>
</dbReference>
<evidence type="ECO:0000256" key="2">
    <source>
        <dbReference type="ARBA" id="ARBA00022679"/>
    </source>
</evidence>
<organism evidence="4 5">
    <name type="scientific">Halobacillus seohaensis</name>
    <dbReference type="NCBI Taxonomy" id="447421"/>
    <lineage>
        <taxon>Bacteria</taxon>
        <taxon>Bacillati</taxon>
        <taxon>Bacillota</taxon>
        <taxon>Bacilli</taxon>
        <taxon>Bacillales</taxon>
        <taxon>Bacillaceae</taxon>
        <taxon>Halobacillus</taxon>
    </lineage>
</organism>
<dbReference type="SFLD" id="SFLDG01018">
    <property type="entry name" value="Squalene/Phytoene_Synthase_Lik"/>
    <property type="match status" value="1"/>
</dbReference>
<dbReference type="Proteomes" id="UP001596410">
    <property type="component" value="Unassembled WGS sequence"/>
</dbReference>
<protein>
    <submittedName>
        <fullName evidence="4">Phytoene/squalene synthase family protein</fullName>
    </submittedName>
</protein>
<dbReference type="PANTHER" id="PTHR31480">
    <property type="entry name" value="BIFUNCTIONAL LYCOPENE CYCLASE/PHYTOENE SYNTHASE"/>
    <property type="match status" value="1"/>
</dbReference>
<keyword evidence="2" id="KW-0808">Transferase</keyword>
<dbReference type="InterPro" id="IPR044843">
    <property type="entry name" value="Trans_IPPS_bact-type"/>
</dbReference>
<evidence type="ECO:0000256" key="1">
    <source>
        <dbReference type="ARBA" id="ARBA00004829"/>
    </source>
</evidence>
<evidence type="ECO:0000256" key="3">
    <source>
        <dbReference type="ARBA" id="ARBA00022746"/>
    </source>
</evidence>
<gene>
    <name evidence="4" type="ORF">ACFQIC_05915</name>
</gene>
<dbReference type="InterPro" id="IPR033904">
    <property type="entry name" value="Trans_IPPS_HH"/>
</dbReference>
<dbReference type="CDD" id="cd00683">
    <property type="entry name" value="Trans_IPPS_HH"/>
    <property type="match status" value="1"/>
</dbReference>
<reference evidence="5" key="1">
    <citation type="journal article" date="2019" name="Int. J. Syst. Evol. Microbiol.">
        <title>The Global Catalogue of Microorganisms (GCM) 10K type strain sequencing project: providing services to taxonomists for standard genome sequencing and annotation.</title>
        <authorList>
            <consortium name="The Broad Institute Genomics Platform"/>
            <consortium name="The Broad Institute Genome Sequencing Center for Infectious Disease"/>
            <person name="Wu L."/>
            <person name="Ma J."/>
        </authorList>
    </citation>
    <scope>NUCLEOTIDE SEQUENCE [LARGE SCALE GENOMIC DNA]</scope>
    <source>
        <strain evidence="5">CGMCC 4.1621</strain>
    </source>
</reference>
<keyword evidence="5" id="KW-1185">Reference proteome</keyword>
<sequence>MTNLEEAYDYCKSVISSHSKTFFKSFSMLPKQQKQAVWAIYTFCRRVDDIVDEGEYPEEQLSDFAHEFDLFVSGDLDSNHPAWIALADVFNNFPVEFTPYYELIEGQWMDLRPTSIEDKNDLLDYCYHVASTVGLMLLPVLAPSKEKELREGAIKLGYAMQITNILRDIGEDIERERVYLPKKTMDHYNYSYLELINGTINTSFVEVWEDLATVAEDYYVSAMVTFPQYPAYSRFPVQGAAYMYRAILKSVRSNHYEVFRKKNYVSEQQKKQIIAEMQ</sequence>
<keyword evidence="3" id="KW-0125">Carotenoid biosynthesis</keyword>